<proteinExistence type="predicted"/>
<dbReference type="AlphaFoldDB" id="A0AAV1FAU5"/>
<dbReference type="Proteomes" id="UP001178508">
    <property type="component" value="Chromosome 6"/>
</dbReference>
<sequence>MAEWLRRWTANPLCSARVGSNPILVAITCYLMPAFQPSHMLTDHGAYLMHVTYCLCNFECSCYRKEPVLRLKRLSSASKLAPSRHCSRSAGNKEKVDHLPLVSSCMSQSASATLHAAGMETPVFCLKTCSIQIVESATSNKGKNLTMYYSFHAVTALGSLQAHLLHKVPLVAGLFCCVDGKGFLISLSSQRAQGKWLL</sequence>
<accession>A0AAV1FAU5</accession>
<gene>
    <name evidence="1" type="ORF">XNOV1_A025803</name>
</gene>
<evidence type="ECO:0000313" key="2">
    <source>
        <dbReference type="Proteomes" id="UP001178508"/>
    </source>
</evidence>
<evidence type="ECO:0000313" key="1">
    <source>
        <dbReference type="EMBL" id="CAJ1057849.1"/>
    </source>
</evidence>
<protein>
    <submittedName>
        <fullName evidence="1">Uncharacterized protein</fullName>
    </submittedName>
</protein>
<name>A0AAV1FAU5_XYRNO</name>
<dbReference type="EMBL" id="OY660869">
    <property type="protein sequence ID" value="CAJ1057849.1"/>
    <property type="molecule type" value="Genomic_DNA"/>
</dbReference>
<reference evidence="1" key="1">
    <citation type="submission" date="2023-08" db="EMBL/GenBank/DDBJ databases">
        <authorList>
            <person name="Alioto T."/>
            <person name="Alioto T."/>
            <person name="Gomez Garrido J."/>
        </authorList>
    </citation>
    <scope>NUCLEOTIDE SEQUENCE</scope>
</reference>
<organism evidence="1 2">
    <name type="scientific">Xyrichtys novacula</name>
    <name type="common">Pearly razorfish</name>
    <name type="synonym">Hemipteronotus novacula</name>
    <dbReference type="NCBI Taxonomy" id="13765"/>
    <lineage>
        <taxon>Eukaryota</taxon>
        <taxon>Metazoa</taxon>
        <taxon>Chordata</taxon>
        <taxon>Craniata</taxon>
        <taxon>Vertebrata</taxon>
        <taxon>Euteleostomi</taxon>
        <taxon>Actinopterygii</taxon>
        <taxon>Neopterygii</taxon>
        <taxon>Teleostei</taxon>
        <taxon>Neoteleostei</taxon>
        <taxon>Acanthomorphata</taxon>
        <taxon>Eupercaria</taxon>
        <taxon>Labriformes</taxon>
        <taxon>Labridae</taxon>
        <taxon>Xyrichtys</taxon>
    </lineage>
</organism>
<keyword evidence="2" id="KW-1185">Reference proteome</keyword>